<dbReference type="PANTHER" id="PTHR43597:SF5">
    <property type="entry name" value="SUFE-LIKE PROTEIN 2, CHLOROPLASTIC"/>
    <property type="match status" value="1"/>
</dbReference>
<sequence length="137" mass="15224">MQQQIDFISAQQAIFAEVAQQRDWQQKYRQLMQLGKALPPLADALKRDELLVTGCESAAWLCHQQQDGQHYWGFDSDARIIKGVITALLSQLNGLNADELKAIDIHALYQQLGLAQGLSPSRSNGVAAVLLRIQQAL</sequence>
<keyword evidence="4" id="KW-1185">Reference proteome</keyword>
<evidence type="ECO:0000259" key="2">
    <source>
        <dbReference type="Pfam" id="PF02657"/>
    </source>
</evidence>
<dbReference type="Proteomes" id="UP001589813">
    <property type="component" value="Unassembled WGS sequence"/>
</dbReference>
<comment type="similarity">
    <text evidence="1">Belongs to the SufE family.</text>
</comment>
<gene>
    <name evidence="3" type="ORF">ACFFJP_16530</name>
</gene>
<dbReference type="Pfam" id="PF02657">
    <property type="entry name" value="SufE"/>
    <property type="match status" value="1"/>
</dbReference>
<feature type="domain" description="Fe-S metabolism associated" evidence="2">
    <location>
        <begin position="17"/>
        <end position="135"/>
    </location>
</feature>
<dbReference type="RefSeq" id="WP_377246672.1">
    <property type="nucleotide sequence ID" value="NZ_JBHLXP010000005.1"/>
</dbReference>
<evidence type="ECO:0000313" key="3">
    <source>
        <dbReference type="EMBL" id="MFC0049909.1"/>
    </source>
</evidence>
<protein>
    <submittedName>
        <fullName evidence="3">SufE family protein</fullName>
    </submittedName>
</protein>
<evidence type="ECO:0000313" key="4">
    <source>
        <dbReference type="Proteomes" id="UP001589813"/>
    </source>
</evidence>
<dbReference type="Gene3D" id="3.90.1010.10">
    <property type="match status" value="1"/>
</dbReference>
<accession>A0ABV6BGA9</accession>
<reference evidence="3 4" key="1">
    <citation type="submission" date="2024-09" db="EMBL/GenBank/DDBJ databases">
        <authorList>
            <person name="Sun Q."/>
            <person name="Mori K."/>
        </authorList>
    </citation>
    <scope>NUCLEOTIDE SEQUENCE [LARGE SCALE GENOMIC DNA]</scope>
    <source>
        <strain evidence="3 4">KCTC 23315</strain>
    </source>
</reference>
<name>A0ABV6BGA9_9GAMM</name>
<dbReference type="SUPFAM" id="SSF82649">
    <property type="entry name" value="SufE/NifU"/>
    <property type="match status" value="1"/>
</dbReference>
<evidence type="ECO:0000256" key="1">
    <source>
        <dbReference type="ARBA" id="ARBA00010282"/>
    </source>
</evidence>
<comment type="caution">
    <text evidence="3">The sequence shown here is derived from an EMBL/GenBank/DDBJ whole genome shotgun (WGS) entry which is preliminary data.</text>
</comment>
<dbReference type="PANTHER" id="PTHR43597">
    <property type="entry name" value="SULFUR ACCEPTOR PROTEIN CSDE"/>
    <property type="match status" value="1"/>
</dbReference>
<dbReference type="EMBL" id="JBHLXP010000005">
    <property type="protein sequence ID" value="MFC0049909.1"/>
    <property type="molecule type" value="Genomic_DNA"/>
</dbReference>
<organism evidence="3 4">
    <name type="scientific">Rheinheimera tilapiae</name>
    <dbReference type="NCBI Taxonomy" id="875043"/>
    <lineage>
        <taxon>Bacteria</taxon>
        <taxon>Pseudomonadati</taxon>
        <taxon>Pseudomonadota</taxon>
        <taxon>Gammaproteobacteria</taxon>
        <taxon>Chromatiales</taxon>
        <taxon>Chromatiaceae</taxon>
        <taxon>Rheinheimera</taxon>
    </lineage>
</organism>
<dbReference type="InterPro" id="IPR003808">
    <property type="entry name" value="Fe-S_metab-assoc_dom"/>
</dbReference>
<proteinExistence type="inferred from homology"/>